<gene>
    <name evidence="2" type="ORF">ENE75_17265</name>
</gene>
<dbReference type="RefSeq" id="WP_128199576.1">
    <property type="nucleotide sequence ID" value="NZ_SACT01000006.1"/>
</dbReference>
<evidence type="ECO:0000313" key="2">
    <source>
        <dbReference type="EMBL" id="RVT50066.1"/>
    </source>
</evidence>
<reference evidence="2 3" key="1">
    <citation type="submission" date="2019-01" db="EMBL/GenBank/DDBJ databases">
        <authorList>
            <person name="Chen W.-M."/>
        </authorList>
    </citation>
    <scope>NUCLEOTIDE SEQUENCE [LARGE SCALE GENOMIC DNA]</scope>
    <source>
        <strain evidence="2 3">ICH-3</strain>
    </source>
</reference>
<comment type="caution">
    <text evidence="2">The sequence shown here is derived from an EMBL/GenBank/DDBJ whole genome shotgun (WGS) entry which is preliminary data.</text>
</comment>
<proteinExistence type="predicted"/>
<dbReference type="InterPro" id="IPR014547">
    <property type="entry name" value="UCP028477"/>
</dbReference>
<keyword evidence="1" id="KW-0732">Signal</keyword>
<evidence type="ECO:0000313" key="3">
    <source>
        <dbReference type="Proteomes" id="UP000288178"/>
    </source>
</evidence>
<keyword evidence="3" id="KW-1185">Reference proteome</keyword>
<dbReference type="PIRSF" id="PIRSF028477">
    <property type="entry name" value="UCP028477"/>
    <property type="match status" value="1"/>
</dbReference>
<name>A0A437JSP7_9BURK</name>
<organism evidence="2 3">
    <name type="scientific">Rubrivivax albus</name>
    <dbReference type="NCBI Taxonomy" id="2499835"/>
    <lineage>
        <taxon>Bacteria</taxon>
        <taxon>Pseudomonadati</taxon>
        <taxon>Pseudomonadota</taxon>
        <taxon>Betaproteobacteria</taxon>
        <taxon>Burkholderiales</taxon>
        <taxon>Sphaerotilaceae</taxon>
        <taxon>Rubrivivax</taxon>
    </lineage>
</organism>
<protein>
    <submittedName>
        <fullName evidence="2">DUF2145 domain-containing protein</fullName>
    </submittedName>
</protein>
<feature type="signal peptide" evidence="1">
    <location>
        <begin position="1"/>
        <end position="22"/>
    </location>
</feature>
<dbReference type="OrthoDB" id="9000139at2"/>
<dbReference type="Pfam" id="PF09916">
    <property type="entry name" value="DUF2145"/>
    <property type="match status" value="1"/>
</dbReference>
<sequence>MVSRVIRALGLALALTCAGAHAGQGCETRRPTTAAVQRSLDLALATAQALDASGAQVVLLARAGQDLSRYGLRWSHAGWAYRDAAGHWRVLHKLNACGSARGDLYRQGLAPFFMDDLHRYRAGWVVPTPALQAKLRPLLMDDQHIAVLHQPRYSMVAYPWATRFQQSNQWAIETLALAAEPQADRRDRAQAWLKLQGYTPTVIHLGSFERLGASVSQVHISFDDHPPAQRFTGRIATVTVDSIFGWLEQRHLAGPVQEIAR</sequence>
<dbReference type="PROSITE" id="PS51257">
    <property type="entry name" value="PROKAR_LIPOPROTEIN"/>
    <property type="match status" value="1"/>
</dbReference>
<feature type="chain" id="PRO_5019327657" evidence="1">
    <location>
        <begin position="23"/>
        <end position="261"/>
    </location>
</feature>
<dbReference type="Proteomes" id="UP000288178">
    <property type="component" value="Unassembled WGS sequence"/>
</dbReference>
<evidence type="ECO:0000256" key="1">
    <source>
        <dbReference type="SAM" id="SignalP"/>
    </source>
</evidence>
<dbReference type="AlphaFoldDB" id="A0A437JSP7"/>
<accession>A0A437JSP7</accession>
<dbReference type="EMBL" id="SACT01000006">
    <property type="protein sequence ID" value="RVT50066.1"/>
    <property type="molecule type" value="Genomic_DNA"/>
</dbReference>